<proteinExistence type="predicted"/>
<feature type="compositionally biased region" description="Basic and acidic residues" evidence="1">
    <location>
        <begin position="79"/>
        <end position="88"/>
    </location>
</feature>
<accession>A0ABQ7F1A9</accession>
<feature type="compositionally biased region" description="Polar residues" evidence="1">
    <location>
        <begin position="60"/>
        <end position="72"/>
    </location>
</feature>
<keyword evidence="3" id="KW-1185">Reference proteome</keyword>
<dbReference type="Proteomes" id="UP000266723">
    <property type="component" value="Unassembled WGS sequence"/>
</dbReference>
<reference evidence="2 3" key="1">
    <citation type="journal article" date="2020" name="BMC Genomics">
        <title>Intraspecific diversification of the crop wild relative Brassica cretica Lam. using demographic model selection.</title>
        <authorList>
            <person name="Kioukis A."/>
            <person name="Michalopoulou V.A."/>
            <person name="Briers L."/>
            <person name="Pirintsos S."/>
            <person name="Studholme D.J."/>
            <person name="Pavlidis P."/>
            <person name="Sarris P.F."/>
        </authorList>
    </citation>
    <scope>NUCLEOTIDE SEQUENCE [LARGE SCALE GENOMIC DNA]</scope>
    <source>
        <strain evidence="3">cv. PFS-1207/04</strain>
    </source>
</reference>
<evidence type="ECO:0000313" key="3">
    <source>
        <dbReference type="Proteomes" id="UP000266723"/>
    </source>
</evidence>
<gene>
    <name evidence="2" type="ORF">DY000_02046495</name>
</gene>
<evidence type="ECO:0000313" key="2">
    <source>
        <dbReference type="EMBL" id="KAF3609778.1"/>
    </source>
</evidence>
<evidence type="ECO:0000256" key="1">
    <source>
        <dbReference type="SAM" id="MobiDB-lite"/>
    </source>
</evidence>
<organism evidence="2 3">
    <name type="scientific">Brassica cretica</name>
    <name type="common">Mustard</name>
    <dbReference type="NCBI Taxonomy" id="69181"/>
    <lineage>
        <taxon>Eukaryota</taxon>
        <taxon>Viridiplantae</taxon>
        <taxon>Streptophyta</taxon>
        <taxon>Embryophyta</taxon>
        <taxon>Tracheophyta</taxon>
        <taxon>Spermatophyta</taxon>
        <taxon>Magnoliopsida</taxon>
        <taxon>eudicotyledons</taxon>
        <taxon>Gunneridae</taxon>
        <taxon>Pentapetalae</taxon>
        <taxon>rosids</taxon>
        <taxon>malvids</taxon>
        <taxon>Brassicales</taxon>
        <taxon>Brassicaceae</taxon>
        <taxon>Brassiceae</taxon>
        <taxon>Brassica</taxon>
    </lineage>
</organism>
<comment type="caution">
    <text evidence="2">The sequence shown here is derived from an EMBL/GenBank/DDBJ whole genome shotgun (WGS) entry which is preliminary data.</text>
</comment>
<sequence>MLSRAPIDPNIMALVRDSRTQAIRLLVVQGYSGNLGLLLDFNGHKICSSDILASLSTDTNAASSIDSPSSPRQFPLARQTDHSSVKRQ</sequence>
<protein>
    <submittedName>
        <fullName evidence="2">Uncharacterized protein</fullName>
    </submittedName>
</protein>
<feature type="region of interest" description="Disordered" evidence="1">
    <location>
        <begin position="60"/>
        <end position="88"/>
    </location>
</feature>
<dbReference type="EMBL" id="QGKV02000297">
    <property type="protein sequence ID" value="KAF3609778.1"/>
    <property type="molecule type" value="Genomic_DNA"/>
</dbReference>
<name>A0ABQ7F1A9_BRACR</name>